<reference evidence="1" key="1">
    <citation type="submission" date="2024-04" db="EMBL/GenBank/DDBJ databases">
        <authorList>
            <consortium name="Molecular Ecology Group"/>
        </authorList>
    </citation>
    <scope>NUCLEOTIDE SEQUENCE</scope>
</reference>
<organism evidence="1 2">
    <name type="scientific">Lasius platythorax</name>
    <dbReference type="NCBI Taxonomy" id="488582"/>
    <lineage>
        <taxon>Eukaryota</taxon>
        <taxon>Metazoa</taxon>
        <taxon>Ecdysozoa</taxon>
        <taxon>Arthropoda</taxon>
        <taxon>Hexapoda</taxon>
        <taxon>Insecta</taxon>
        <taxon>Pterygota</taxon>
        <taxon>Neoptera</taxon>
        <taxon>Endopterygota</taxon>
        <taxon>Hymenoptera</taxon>
        <taxon>Apocrita</taxon>
        <taxon>Aculeata</taxon>
        <taxon>Formicoidea</taxon>
        <taxon>Formicidae</taxon>
        <taxon>Formicinae</taxon>
        <taxon>Lasius</taxon>
        <taxon>Lasius</taxon>
    </lineage>
</organism>
<keyword evidence="2" id="KW-1185">Reference proteome</keyword>
<proteinExistence type="predicted"/>
<protein>
    <submittedName>
        <fullName evidence="1">Uncharacterized protein</fullName>
    </submittedName>
</protein>
<evidence type="ECO:0000313" key="2">
    <source>
        <dbReference type="Proteomes" id="UP001497644"/>
    </source>
</evidence>
<dbReference type="Proteomes" id="UP001497644">
    <property type="component" value="Chromosome 2"/>
</dbReference>
<dbReference type="AlphaFoldDB" id="A0AAV2NIN1"/>
<name>A0AAV2NIN1_9HYME</name>
<gene>
    <name evidence="1" type="ORF">LPLAT_LOCUS6206</name>
</gene>
<sequence>MLMNNSARRGSPCRTIAANSGVLFAAQLASEHPDHCFSTIRGICTLITDGYAYMSIREKHTIPDTGTLDSLIYHPIFECGAFQSRLGVYTTARGSVRLDSMA</sequence>
<evidence type="ECO:0000313" key="1">
    <source>
        <dbReference type="EMBL" id="CAL1680125.1"/>
    </source>
</evidence>
<accession>A0AAV2NIN1</accession>
<dbReference type="EMBL" id="OZ034825">
    <property type="protein sequence ID" value="CAL1680125.1"/>
    <property type="molecule type" value="Genomic_DNA"/>
</dbReference>